<dbReference type="OrthoDB" id="3853096at2"/>
<dbReference type="GO" id="GO:0030435">
    <property type="term" value="P:sporulation resulting in formation of a cellular spore"/>
    <property type="evidence" value="ECO:0007669"/>
    <property type="project" value="UniProtKB-KW"/>
</dbReference>
<dbReference type="GO" id="GO:0000917">
    <property type="term" value="P:division septum assembly"/>
    <property type="evidence" value="ECO:0007669"/>
    <property type="project" value="UniProtKB-KW"/>
</dbReference>
<keyword evidence="5" id="KW-0717">Septation</keyword>
<dbReference type="GO" id="GO:0030428">
    <property type="term" value="C:cell septum"/>
    <property type="evidence" value="ECO:0007669"/>
    <property type="project" value="UniProtKB-SubCell"/>
</dbReference>
<comment type="subcellular location">
    <subcellularLocation>
        <location evidence="1">Cell septum</location>
    </subcellularLocation>
</comment>
<keyword evidence="3 8" id="KW-0132">Cell division</keyword>
<evidence type="ECO:0000256" key="1">
    <source>
        <dbReference type="ARBA" id="ARBA00004431"/>
    </source>
</evidence>
<evidence type="ECO:0000256" key="2">
    <source>
        <dbReference type="ARBA" id="ARBA00009323"/>
    </source>
</evidence>
<keyword evidence="9" id="KW-1185">Reference proteome</keyword>
<dbReference type="KEGG" id="shun:DWB77_04496"/>
<keyword evidence="6" id="KW-0131">Cell cycle</keyword>
<reference evidence="8 9" key="1">
    <citation type="submission" date="2018-10" db="EMBL/GenBank/DDBJ databases">
        <title>Relationship between Morphology and Antimicrobial Activity in Streptomyces.</title>
        <authorList>
            <person name="Kang H.J."/>
            <person name="Kim S.B."/>
        </authorList>
    </citation>
    <scope>NUCLEOTIDE SEQUENCE [LARGE SCALE GENOMIC DNA]</scope>
    <source>
        <strain evidence="8 9">BH38</strain>
    </source>
</reference>
<keyword evidence="4" id="KW-0749">Sporulation</keyword>
<dbReference type="InterPro" id="IPR038658">
    <property type="entry name" value="SsgB_sf"/>
</dbReference>
<proteinExistence type="inferred from homology"/>
<dbReference type="Pfam" id="PF04686">
    <property type="entry name" value="SsgA"/>
    <property type="match status" value="1"/>
</dbReference>
<organism evidence="8 9">
    <name type="scientific">Streptomyces hundungensis</name>
    <dbReference type="NCBI Taxonomy" id="1077946"/>
    <lineage>
        <taxon>Bacteria</taxon>
        <taxon>Bacillati</taxon>
        <taxon>Actinomycetota</taxon>
        <taxon>Actinomycetes</taxon>
        <taxon>Kitasatosporales</taxon>
        <taxon>Streptomycetaceae</taxon>
        <taxon>Streptomyces</taxon>
    </lineage>
</organism>
<evidence type="ECO:0000313" key="9">
    <source>
        <dbReference type="Proteomes" id="UP000271554"/>
    </source>
</evidence>
<evidence type="ECO:0000256" key="7">
    <source>
        <dbReference type="SAM" id="MobiDB-lite"/>
    </source>
</evidence>
<sequence>MSPAVEDHSEDHAAERSTTGHDPSRSVADPAASRSVADPAASRSVAAPAASRSVADPDASRSVADPAATPPVEDHARARVVTDAPLSNPVPVAMRYDPADASGAVRFAFPGGNEWAFPRDLLESGLRAPASRGDVSVWPCGRAQTVLEFHSPEGVAVVQFDSSPLVRFLRHTYATDARAAPAATPAGRRA</sequence>
<dbReference type="InterPro" id="IPR006776">
    <property type="entry name" value="SsgB"/>
</dbReference>
<dbReference type="Gene3D" id="2.30.31.20">
    <property type="entry name" value="Sporulation-specific cell division protein SsgB"/>
    <property type="match status" value="1"/>
</dbReference>
<protein>
    <submittedName>
        <fullName evidence="8">Sporulation-specific cell division protein SsgB</fullName>
    </submittedName>
</protein>
<evidence type="ECO:0000256" key="3">
    <source>
        <dbReference type="ARBA" id="ARBA00022618"/>
    </source>
</evidence>
<evidence type="ECO:0000256" key="6">
    <source>
        <dbReference type="ARBA" id="ARBA00023306"/>
    </source>
</evidence>
<dbReference type="EMBL" id="CP032698">
    <property type="protein sequence ID" value="AYG82324.1"/>
    <property type="molecule type" value="Genomic_DNA"/>
</dbReference>
<feature type="compositionally biased region" description="Basic and acidic residues" evidence="7">
    <location>
        <begin position="1"/>
        <end position="24"/>
    </location>
</feature>
<evidence type="ECO:0000256" key="5">
    <source>
        <dbReference type="ARBA" id="ARBA00023210"/>
    </source>
</evidence>
<dbReference type="AlphaFoldDB" id="A0A387HFW5"/>
<evidence type="ECO:0000313" key="8">
    <source>
        <dbReference type="EMBL" id="AYG82324.1"/>
    </source>
</evidence>
<gene>
    <name evidence="8" type="primary">ssgB_4</name>
    <name evidence="8" type="ORF">DWB77_04496</name>
</gene>
<name>A0A387HFW5_9ACTN</name>
<comment type="similarity">
    <text evidence="2">Belongs to the SsgA family.</text>
</comment>
<feature type="region of interest" description="Disordered" evidence="7">
    <location>
        <begin position="1"/>
        <end position="75"/>
    </location>
</feature>
<feature type="compositionally biased region" description="Low complexity" evidence="7">
    <location>
        <begin position="25"/>
        <end position="62"/>
    </location>
</feature>
<evidence type="ECO:0000256" key="4">
    <source>
        <dbReference type="ARBA" id="ARBA00022969"/>
    </source>
</evidence>
<dbReference type="RefSeq" id="WP_120722930.1">
    <property type="nucleotide sequence ID" value="NZ_CP032698.1"/>
</dbReference>
<dbReference type="Proteomes" id="UP000271554">
    <property type="component" value="Chromosome"/>
</dbReference>
<accession>A0A387HFW5</accession>